<dbReference type="PANTHER" id="PTHR12526">
    <property type="entry name" value="GLYCOSYLTRANSFERASE"/>
    <property type="match status" value="1"/>
</dbReference>
<dbReference type="PANTHER" id="PTHR12526:SF637">
    <property type="entry name" value="GLYCOSYLTRANSFERASE EPSF-RELATED"/>
    <property type="match status" value="1"/>
</dbReference>
<dbReference type="AlphaFoldDB" id="N0AZN9"/>
<reference evidence="3 4" key="1">
    <citation type="journal article" date="2013" name="Genome Announc.">
        <title>Genome sequences for three denitrifying bacterial strains isolated from a uranium- and nitrate-contaminated subsurface environment.</title>
        <authorList>
            <person name="Venkatramanan R."/>
            <person name="Prakash O."/>
            <person name="Woyke T."/>
            <person name="Chain P."/>
            <person name="Goodwin L.A."/>
            <person name="Watson D."/>
            <person name="Brooks S."/>
            <person name="Kostka J.E."/>
            <person name="Green S.J."/>
        </authorList>
    </citation>
    <scope>NUCLEOTIDE SEQUENCE [LARGE SCALE GENOMIC DNA]</scope>
    <source>
        <strain evidence="3 4">1NES1</strain>
    </source>
</reference>
<dbReference type="HOGENOM" id="CLU_009583_2_1_5"/>
<keyword evidence="4" id="KW-1185">Reference proteome</keyword>
<evidence type="ECO:0000259" key="2">
    <source>
        <dbReference type="Pfam" id="PF13579"/>
    </source>
</evidence>
<dbReference type="InterPro" id="IPR001296">
    <property type="entry name" value="Glyco_trans_1"/>
</dbReference>
<evidence type="ECO:0000313" key="4">
    <source>
        <dbReference type="Proteomes" id="UP000005952"/>
    </source>
</evidence>
<evidence type="ECO:0000313" key="3">
    <source>
        <dbReference type="EMBL" id="AGK56624.1"/>
    </source>
</evidence>
<dbReference type="Pfam" id="PF00534">
    <property type="entry name" value="Glycos_transf_1"/>
    <property type="match status" value="1"/>
</dbReference>
<dbReference type="Pfam" id="PF13579">
    <property type="entry name" value="Glyco_trans_4_4"/>
    <property type="match status" value="1"/>
</dbReference>
<dbReference type="eggNOG" id="COG0438">
    <property type="taxonomic scope" value="Bacteria"/>
</dbReference>
<protein>
    <submittedName>
        <fullName evidence="3">Group 1 glycosyl transferase</fullName>
    </submittedName>
</protein>
<dbReference type="InterPro" id="IPR028098">
    <property type="entry name" value="Glyco_trans_4-like_N"/>
</dbReference>
<sequence length="387" mass="42119">MKAALVTSYLSRAGGGVSAVVEALSRSLLAAVAEVHVIGLCDPQWRLQSADWQGAPASALAVRGPSALGYAPTALARLHDTDASIVHTHGIWTYPSRAVSLWSSRMRRPYIVSPHGMLDAWSLRQGRWKKAIAACLYENAHLRGASCLHALCEAEASAIRSLGFVNPISIIPNGVTLPELAGEPGLAPWHARTPADAKIMLFLGRLHPKKNLTSLIDAWPARADANGWHLVIAGWDQGGYSQTLERAIEKRRLTGRIHLVGPLFGYDKDAALRRAHGFVLPSLSEGLPMSVLEAWSYELPVLQTDACNLPEGFKASAAERLSLNPHDMARDLSRFLNKDLVELQQMGRNGRALVEQKFSWSTVAEAFLAVYEWLVTGAGRPSTVRLP</sequence>
<name>N0AZN9_9HYPH</name>
<organism evidence="3 4">
    <name type="scientific">Hyphomicrobium denitrificans 1NES1</name>
    <dbReference type="NCBI Taxonomy" id="670307"/>
    <lineage>
        <taxon>Bacteria</taxon>
        <taxon>Pseudomonadati</taxon>
        <taxon>Pseudomonadota</taxon>
        <taxon>Alphaproteobacteria</taxon>
        <taxon>Hyphomicrobiales</taxon>
        <taxon>Hyphomicrobiaceae</taxon>
        <taxon>Hyphomicrobium</taxon>
    </lineage>
</organism>
<evidence type="ECO:0000259" key="1">
    <source>
        <dbReference type="Pfam" id="PF00534"/>
    </source>
</evidence>
<dbReference type="Proteomes" id="UP000005952">
    <property type="component" value="Chromosome"/>
</dbReference>
<dbReference type="Gene3D" id="3.40.50.2000">
    <property type="entry name" value="Glycogen Phosphorylase B"/>
    <property type="match status" value="2"/>
</dbReference>
<gene>
    <name evidence="3" type="ORF">HYPDE_24698</name>
</gene>
<dbReference type="STRING" id="670307.HYPDE_24698"/>
<dbReference type="GO" id="GO:0016757">
    <property type="term" value="F:glycosyltransferase activity"/>
    <property type="evidence" value="ECO:0007669"/>
    <property type="project" value="InterPro"/>
</dbReference>
<dbReference type="RefSeq" id="WP_015596661.1">
    <property type="nucleotide sequence ID" value="NC_021172.1"/>
</dbReference>
<dbReference type="EMBL" id="CP005587">
    <property type="protein sequence ID" value="AGK56624.1"/>
    <property type="molecule type" value="Genomic_DNA"/>
</dbReference>
<dbReference type="KEGG" id="hdt:HYPDE_24698"/>
<keyword evidence="3" id="KW-0808">Transferase</keyword>
<feature type="domain" description="Glycosyltransferase subfamily 4-like N-terminal" evidence="2">
    <location>
        <begin position="15"/>
        <end position="174"/>
    </location>
</feature>
<dbReference type="SUPFAM" id="SSF53756">
    <property type="entry name" value="UDP-Glycosyltransferase/glycogen phosphorylase"/>
    <property type="match status" value="1"/>
</dbReference>
<feature type="domain" description="Glycosyl transferase family 1" evidence="1">
    <location>
        <begin position="194"/>
        <end position="351"/>
    </location>
</feature>
<proteinExistence type="predicted"/>
<dbReference type="OrthoDB" id="9790710at2"/>
<accession>N0AZN9</accession>